<dbReference type="SUPFAM" id="SSF88946">
    <property type="entry name" value="Sigma2 domain of RNA polymerase sigma factors"/>
    <property type="match status" value="1"/>
</dbReference>
<keyword evidence="4" id="KW-0238">DNA-binding</keyword>
<keyword evidence="3" id="KW-0731">Sigma factor</keyword>
<dbReference type="CDD" id="cd06171">
    <property type="entry name" value="Sigma70_r4"/>
    <property type="match status" value="1"/>
</dbReference>
<accession>A0A2X4WGB2</accession>
<reference evidence="8 9" key="1">
    <citation type="submission" date="2018-06" db="EMBL/GenBank/DDBJ databases">
        <authorList>
            <consortium name="Pathogen Informatics"/>
            <person name="Doyle S."/>
        </authorList>
    </citation>
    <scope>NUCLEOTIDE SEQUENCE [LARGE SCALE GENOMIC DNA]</scope>
    <source>
        <strain evidence="8 9">NCTC4824</strain>
    </source>
</reference>
<evidence type="ECO:0000256" key="4">
    <source>
        <dbReference type="ARBA" id="ARBA00023125"/>
    </source>
</evidence>
<evidence type="ECO:0000313" key="8">
    <source>
        <dbReference type="EMBL" id="SQI61869.1"/>
    </source>
</evidence>
<dbReference type="InterPro" id="IPR013325">
    <property type="entry name" value="RNA_pol_sigma_r2"/>
</dbReference>
<dbReference type="Pfam" id="PF08281">
    <property type="entry name" value="Sigma70_r4_2"/>
    <property type="match status" value="1"/>
</dbReference>
<sequence length="176" mass="20769">MNFKNDDLYIIIDQEGNMQSIDTIYLTYKNQLYRFIFRYSNDRQFSIDVVQDTFEKLIRKKHYYTSEKGSFKTYLFQIAYNTMMTKLKRRRKFAILLPFLAPDRFSTIAVEEKMSVQKAVQTLPEGQRAVIVLRYYHDLPQKEIAEVLGIPIGTVKSRLHHALKNLKDDLGVDKDG</sequence>
<dbReference type="InterPro" id="IPR013324">
    <property type="entry name" value="RNA_pol_sigma_r3/r4-like"/>
</dbReference>
<protein>
    <submittedName>
        <fullName evidence="8">RNA polymerase sigma-70 factor, ECF subfamily</fullName>
    </submittedName>
</protein>
<dbReference type="InterPro" id="IPR014284">
    <property type="entry name" value="RNA_pol_sigma-70_dom"/>
</dbReference>
<dbReference type="PANTHER" id="PTHR43133">
    <property type="entry name" value="RNA POLYMERASE ECF-TYPE SIGMA FACTO"/>
    <property type="match status" value="1"/>
</dbReference>
<name>A0A2X4WGB2_LEDLE</name>
<dbReference type="InterPro" id="IPR007627">
    <property type="entry name" value="RNA_pol_sigma70_r2"/>
</dbReference>
<evidence type="ECO:0000313" key="9">
    <source>
        <dbReference type="Proteomes" id="UP000249134"/>
    </source>
</evidence>
<dbReference type="InterPro" id="IPR036388">
    <property type="entry name" value="WH-like_DNA-bd_sf"/>
</dbReference>
<evidence type="ECO:0000256" key="3">
    <source>
        <dbReference type="ARBA" id="ARBA00023082"/>
    </source>
</evidence>
<dbReference type="STRING" id="1348624.GCA_001591545_02344"/>
<dbReference type="RefSeq" id="WP_066141783.1">
    <property type="nucleotide sequence ID" value="NZ_CBCSGM010000003.1"/>
</dbReference>
<proteinExistence type="inferred from homology"/>
<dbReference type="AlphaFoldDB" id="A0A2X4WGB2"/>
<dbReference type="GO" id="GO:0006352">
    <property type="term" value="P:DNA-templated transcription initiation"/>
    <property type="evidence" value="ECO:0007669"/>
    <property type="project" value="InterPro"/>
</dbReference>
<dbReference type="NCBIfam" id="TIGR02937">
    <property type="entry name" value="sigma70-ECF"/>
    <property type="match status" value="1"/>
</dbReference>
<gene>
    <name evidence="8" type="primary">sigM_2</name>
    <name evidence="8" type="ORF">NCTC4824_03435</name>
</gene>
<dbReference type="GO" id="GO:0003677">
    <property type="term" value="F:DNA binding"/>
    <property type="evidence" value="ECO:0007669"/>
    <property type="project" value="UniProtKB-KW"/>
</dbReference>
<dbReference type="Pfam" id="PF04542">
    <property type="entry name" value="Sigma70_r2"/>
    <property type="match status" value="1"/>
</dbReference>
<keyword evidence="2" id="KW-0805">Transcription regulation</keyword>
<keyword evidence="9" id="KW-1185">Reference proteome</keyword>
<comment type="similarity">
    <text evidence="1">Belongs to the sigma-70 factor family. ECF subfamily.</text>
</comment>
<dbReference type="GO" id="GO:0016987">
    <property type="term" value="F:sigma factor activity"/>
    <property type="evidence" value="ECO:0007669"/>
    <property type="project" value="UniProtKB-KW"/>
</dbReference>
<dbReference type="Gene3D" id="1.10.10.10">
    <property type="entry name" value="Winged helix-like DNA-binding domain superfamily/Winged helix DNA-binding domain"/>
    <property type="match status" value="1"/>
</dbReference>
<dbReference type="SUPFAM" id="SSF88659">
    <property type="entry name" value="Sigma3 and sigma4 domains of RNA polymerase sigma factors"/>
    <property type="match status" value="1"/>
</dbReference>
<dbReference type="InterPro" id="IPR039425">
    <property type="entry name" value="RNA_pol_sigma-70-like"/>
</dbReference>
<evidence type="ECO:0000259" key="6">
    <source>
        <dbReference type="Pfam" id="PF04542"/>
    </source>
</evidence>
<dbReference type="KEGG" id="blen:NCTC4824_03435"/>
<evidence type="ECO:0000256" key="2">
    <source>
        <dbReference type="ARBA" id="ARBA00023015"/>
    </source>
</evidence>
<dbReference type="EMBL" id="LS483476">
    <property type="protein sequence ID" value="SQI61869.1"/>
    <property type="molecule type" value="Genomic_DNA"/>
</dbReference>
<dbReference type="PANTHER" id="PTHR43133:SF8">
    <property type="entry name" value="RNA POLYMERASE SIGMA FACTOR HI_1459-RELATED"/>
    <property type="match status" value="1"/>
</dbReference>
<evidence type="ECO:0000256" key="5">
    <source>
        <dbReference type="ARBA" id="ARBA00023163"/>
    </source>
</evidence>
<dbReference type="InterPro" id="IPR013249">
    <property type="entry name" value="RNA_pol_sigma70_r4_t2"/>
</dbReference>
<keyword evidence="5" id="KW-0804">Transcription</keyword>
<organism evidence="8 9">
    <name type="scientific">Lederbergia lenta</name>
    <name type="common">Bacillus lentus</name>
    <dbReference type="NCBI Taxonomy" id="1467"/>
    <lineage>
        <taxon>Bacteria</taxon>
        <taxon>Bacillati</taxon>
        <taxon>Bacillota</taxon>
        <taxon>Bacilli</taxon>
        <taxon>Bacillales</taxon>
        <taxon>Bacillaceae</taxon>
        <taxon>Lederbergia</taxon>
    </lineage>
</organism>
<dbReference type="Proteomes" id="UP000249134">
    <property type="component" value="Chromosome 1"/>
</dbReference>
<feature type="domain" description="RNA polymerase sigma factor 70 region 4 type 2" evidence="7">
    <location>
        <begin position="114"/>
        <end position="166"/>
    </location>
</feature>
<evidence type="ECO:0000259" key="7">
    <source>
        <dbReference type="Pfam" id="PF08281"/>
    </source>
</evidence>
<dbReference type="Gene3D" id="1.10.1740.10">
    <property type="match status" value="1"/>
</dbReference>
<feature type="domain" description="RNA polymerase sigma-70 region 2" evidence="6">
    <location>
        <begin position="25"/>
        <end position="92"/>
    </location>
</feature>
<evidence type="ECO:0000256" key="1">
    <source>
        <dbReference type="ARBA" id="ARBA00010641"/>
    </source>
</evidence>